<proteinExistence type="predicted"/>
<reference evidence="3" key="1">
    <citation type="submission" date="2016-06" db="UniProtKB">
        <authorList>
            <consortium name="WormBaseParasite"/>
        </authorList>
    </citation>
    <scope>IDENTIFICATION</scope>
</reference>
<evidence type="ECO:0000313" key="3">
    <source>
        <dbReference type="WBParaSite" id="TCNE_0001192401-mRNA-1"/>
    </source>
</evidence>
<name>A0A183UTV4_TOXCA</name>
<accession>A0A183UTV4</accession>
<evidence type="ECO:0000313" key="1">
    <source>
        <dbReference type="EMBL" id="VDM43245.1"/>
    </source>
</evidence>
<protein>
    <submittedName>
        <fullName evidence="3">Secreted protein</fullName>
    </submittedName>
</protein>
<reference evidence="1 2" key="2">
    <citation type="submission" date="2018-11" db="EMBL/GenBank/DDBJ databases">
        <authorList>
            <consortium name="Pathogen Informatics"/>
        </authorList>
    </citation>
    <scope>NUCLEOTIDE SEQUENCE [LARGE SCALE GENOMIC DNA]</scope>
</reference>
<dbReference type="EMBL" id="UYWY01021043">
    <property type="protein sequence ID" value="VDM43245.1"/>
    <property type="molecule type" value="Genomic_DNA"/>
</dbReference>
<keyword evidence="2" id="KW-1185">Reference proteome</keyword>
<sequence>MMRSDSWRAWVSILKFLQVFVFSNIFVCEGRDRPLIISAALLNEAHKILLLWGSNFMEPSIRFSLQERESFAISKGRRLLQSSIFKAPPSK</sequence>
<dbReference type="Proteomes" id="UP000050794">
    <property type="component" value="Unassembled WGS sequence"/>
</dbReference>
<dbReference type="WBParaSite" id="TCNE_0001192401-mRNA-1">
    <property type="protein sequence ID" value="TCNE_0001192401-mRNA-1"/>
    <property type="gene ID" value="TCNE_0001192401"/>
</dbReference>
<organism evidence="2 3">
    <name type="scientific">Toxocara canis</name>
    <name type="common">Canine roundworm</name>
    <dbReference type="NCBI Taxonomy" id="6265"/>
    <lineage>
        <taxon>Eukaryota</taxon>
        <taxon>Metazoa</taxon>
        <taxon>Ecdysozoa</taxon>
        <taxon>Nematoda</taxon>
        <taxon>Chromadorea</taxon>
        <taxon>Rhabditida</taxon>
        <taxon>Spirurina</taxon>
        <taxon>Ascaridomorpha</taxon>
        <taxon>Ascaridoidea</taxon>
        <taxon>Toxocaridae</taxon>
        <taxon>Toxocara</taxon>
    </lineage>
</organism>
<evidence type="ECO:0000313" key="2">
    <source>
        <dbReference type="Proteomes" id="UP000050794"/>
    </source>
</evidence>
<gene>
    <name evidence="1" type="ORF">TCNE_LOCUS11924</name>
</gene>
<dbReference type="AlphaFoldDB" id="A0A183UTV4"/>